<dbReference type="EMBL" id="LAJY01000538">
    <property type="protein sequence ID" value="KJV08551.1"/>
    <property type="molecule type" value="Genomic_DNA"/>
</dbReference>
<feature type="non-terminal residue" evidence="1">
    <location>
        <position position="1"/>
    </location>
</feature>
<evidence type="ECO:0000313" key="2">
    <source>
        <dbReference type="Proteomes" id="UP000033774"/>
    </source>
</evidence>
<evidence type="ECO:0000313" key="1">
    <source>
        <dbReference type="EMBL" id="KJV08551.1"/>
    </source>
</evidence>
<dbReference type="Proteomes" id="UP000033774">
    <property type="component" value="Unassembled WGS sequence"/>
</dbReference>
<reference evidence="1 2" key="1">
    <citation type="submission" date="2015-03" db="EMBL/GenBank/DDBJ databases">
        <title>Draft genome sequence of Elstera litoralis.</title>
        <authorList>
            <person name="Rahalkar M.C."/>
            <person name="Dhakephalkar P.K."/>
            <person name="Pore S.D."/>
            <person name="Arora P."/>
            <person name="Kapse N.G."/>
            <person name="Pandit P.S."/>
        </authorList>
    </citation>
    <scope>NUCLEOTIDE SEQUENCE [LARGE SCALE GENOMIC DNA]</scope>
    <source>
        <strain evidence="1 2">Dia-1</strain>
    </source>
</reference>
<sequence length="96" mass="10672">GAEAARRAQALLMEAQRFEPESSKLWRLLAVTYGRENNLGLAALATAELALLEGRPRDARDQARRALRLIPAGAPGQLRAQDLENQAIQELERLRE</sequence>
<keyword evidence="2" id="KW-1185">Reference proteome</keyword>
<protein>
    <recommendedName>
        <fullName evidence="3">Heme biosynthesis protein HemY</fullName>
    </recommendedName>
</protein>
<evidence type="ECO:0008006" key="3">
    <source>
        <dbReference type="Google" id="ProtNLM"/>
    </source>
</evidence>
<comment type="caution">
    <text evidence="1">The sequence shown here is derived from an EMBL/GenBank/DDBJ whole genome shotgun (WGS) entry which is preliminary data.</text>
</comment>
<accession>A0A0F3IPB4</accession>
<name>A0A0F3IPB4_9PROT</name>
<dbReference type="AlphaFoldDB" id="A0A0F3IPB4"/>
<gene>
    <name evidence="1" type="ORF">VZ95_17070</name>
</gene>
<organism evidence="1 2">
    <name type="scientific">Elstera litoralis</name>
    <dbReference type="NCBI Taxonomy" id="552518"/>
    <lineage>
        <taxon>Bacteria</taxon>
        <taxon>Pseudomonadati</taxon>
        <taxon>Pseudomonadota</taxon>
        <taxon>Alphaproteobacteria</taxon>
        <taxon>Rhodospirillales</taxon>
        <taxon>Rhodospirillaceae</taxon>
        <taxon>Elstera</taxon>
    </lineage>
</organism>
<proteinExistence type="predicted"/>